<dbReference type="GO" id="GO:0003824">
    <property type="term" value="F:catalytic activity"/>
    <property type="evidence" value="ECO:0007669"/>
    <property type="project" value="InterPro"/>
</dbReference>
<dbReference type="PIRSF" id="PIRSF001435">
    <property type="entry name" value="Nth"/>
    <property type="match status" value="1"/>
</dbReference>
<sequence length="222" mass="24944">MRCLQKPLADTRSTPESFRRLYEILDAAIDPGSWWPAETHFEIGVGAILTQNTAWTNVEQAIDALHANRLLTPTGIAAVDFNGLKELIRPAGFMNAKATYLKNFTTWYLANYTTAGELRTDQLRNNLMAVHGIGPETADVLMLYVYERPVFIWDNYARRLLTAAGYAVPNGYEAARRALTAPMLASELTTTEHQRFHGLIVQSGKYATAAGGWENYWHQLHQ</sequence>
<protein>
    <recommendedName>
        <fullName evidence="5">HhH-GPD domain-containing protein</fullName>
    </recommendedName>
</protein>
<dbReference type="PANTHER" id="PTHR10359:SF19">
    <property type="entry name" value="DNA REPAIR GLYCOSYLASE MJ1434-RELATED"/>
    <property type="match status" value="1"/>
</dbReference>
<keyword evidence="4" id="KW-0411">Iron-sulfur</keyword>
<dbReference type="Pfam" id="PF00730">
    <property type="entry name" value="HhH-GPD"/>
    <property type="match status" value="1"/>
</dbReference>
<evidence type="ECO:0000256" key="2">
    <source>
        <dbReference type="ARBA" id="ARBA00022723"/>
    </source>
</evidence>
<gene>
    <name evidence="6" type="ORF">A6F49_09310</name>
</gene>
<evidence type="ECO:0000313" key="6">
    <source>
        <dbReference type="EMBL" id="OAV61162.1"/>
    </source>
</evidence>
<dbReference type="STRING" id="1837282.A6F49_09310"/>
<dbReference type="GO" id="GO:0051539">
    <property type="term" value="F:4 iron, 4 sulfur cluster binding"/>
    <property type="evidence" value="ECO:0007669"/>
    <property type="project" value="UniProtKB-KW"/>
</dbReference>
<organism evidence="6 7">
    <name type="scientific">Enteractinococcus helveticum</name>
    <dbReference type="NCBI Taxonomy" id="1837282"/>
    <lineage>
        <taxon>Bacteria</taxon>
        <taxon>Bacillati</taxon>
        <taxon>Actinomycetota</taxon>
        <taxon>Actinomycetes</taxon>
        <taxon>Micrococcales</taxon>
        <taxon>Micrococcaceae</taxon>
    </lineage>
</organism>
<dbReference type="GO" id="GO:0006284">
    <property type="term" value="P:base-excision repair"/>
    <property type="evidence" value="ECO:0007669"/>
    <property type="project" value="InterPro"/>
</dbReference>
<dbReference type="SMART" id="SM00478">
    <property type="entry name" value="ENDO3c"/>
    <property type="match status" value="1"/>
</dbReference>
<keyword evidence="2" id="KW-0479">Metal-binding</keyword>
<evidence type="ECO:0000256" key="3">
    <source>
        <dbReference type="ARBA" id="ARBA00023004"/>
    </source>
</evidence>
<proteinExistence type="predicted"/>
<dbReference type="AlphaFoldDB" id="A0A1B7LZP4"/>
<dbReference type="InterPro" id="IPR011257">
    <property type="entry name" value="DNA_glycosylase"/>
</dbReference>
<comment type="caution">
    <text evidence="6">The sequence shown here is derived from an EMBL/GenBank/DDBJ whole genome shotgun (WGS) entry which is preliminary data.</text>
</comment>
<keyword evidence="1" id="KW-0004">4Fe-4S</keyword>
<dbReference type="EMBL" id="LXEY01000017">
    <property type="protein sequence ID" value="OAV61162.1"/>
    <property type="molecule type" value="Genomic_DNA"/>
</dbReference>
<dbReference type="CDD" id="cd00056">
    <property type="entry name" value="ENDO3c"/>
    <property type="match status" value="1"/>
</dbReference>
<dbReference type="GO" id="GO:0046872">
    <property type="term" value="F:metal ion binding"/>
    <property type="evidence" value="ECO:0007669"/>
    <property type="project" value="UniProtKB-KW"/>
</dbReference>
<dbReference type="PANTHER" id="PTHR10359">
    <property type="entry name" value="A/G-SPECIFIC ADENINE GLYCOSYLASE/ENDONUCLEASE III"/>
    <property type="match status" value="1"/>
</dbReference>
<reference evidence="6 7" key="1">
    <citation type="submission" date="2016-04" db="EMBL/GenBank/DDBJ databases">
        <title>First whole genome shotgun sequence of the bacterium Enteractinococcus sp. strain UASWS1574.</title>
        <authorList>
            <person name="Crovadore J."/>
            <person name="Chablais R."/>
            <person name="Lefort F."/>
        </authorList>
    </citation>
    <scope>NUCLEOTIDE SEQUENCE [LARGE SCALE GENOMIC DNA]</scope>
    <source>
        <strain evidence="6 7">UASWS1574</strain>
    </source>
</reference>
<keyword evidence="3" id="KW-0408">Iron</keyword>
<keyword evidence="7" id="KW-1185">Reference proteome</keyword>
<accession>A0A1B7LZP4</accession>
<evidence type="ECO:0000256" key="1">
    <source>
        <dbReference type="ARBA" id="ARBA00022485"/>
    </source>
</evidence>
<feature type="domain" description="HhH-GPD" evidence="5">
    <location>
        <begin position="49"/>
        <end position="206"/>
    </location>
</feature>
<dbReference type="Gene3D" id="1.10.340.30">
    <property type="entry name" value="Hypothetical protein, domain 2"/>
    <property type="match status" value="1"/>
</dbReference>
<dbReference type="Proteomes" id="UP000078292">
    <property type="component" value="Unassembled WGS sequence"/>
</dbReference>
<name>A0A1B7LZP4_9MICC</name>
<evidence type="ECO:0000256" key="4">
    <source>
        <dbReference type="ARBA" id="ARBA00023014"/>
    </source>
</evidence>
<evidence type="ECO:0000313" key="7">
    <source>
        <dbReference type="Proteomes" id="UP000078292"/>
    </source>
</evidence>
<dbReference type="InterPro" id="IPR003265">
    <property type="entry name" value="HhH-GPD_domain"/>
</dbReference>
<dbReference type="SUPFAM" id="SSF48150">
    <property type="entry name" value="DNA-glycosylase"/>
    <property type="match status" value="1"/>
</dbReference>
<dbReference type="OrthoDB" id="9802365at2"/>
<evidence type="ECO:0000259" key="5">
    <source>
        <dbReference type="SMART" id="SM00478"/>
    </source>
</evidence>